<dbReference type="EMBL" id="CACVBM020001097">
    <property type="protein sequence ID" value="CAA7030760.1"/>
    <property type="molecule type" value="Genomic_DNA"/>
</dbReference>
<dbReference type="AlphaFoldDB" id="A0A6D2IQT7"/>
<proteinExistence type="predicted"/>
<evidence type="ECO:0000313" key="1">
    <source>
        <dbReference type="EMBL" id="CAA7030760.1"/>
    </source>
</evidence>
<name>A0A6D2IQT7_9BRAS</name>
<dbReference type="Proteomes" id="UP000467841">
    <property type="component" value="Unassembled WGS sequence"/>
</dbReference>
<dbReference type="OrthoDB" id="1106980at2759"/>
<organism evidence="1 2">
    <name type="scientific">Microthlaspi erraticum</name>
    <dbReference type="NCBI Taxonomy" id="1685480"/>
    <lineage>
        <taxon>Eukaryota</taxon>
        <taxon>Viridiplantae</taxon>
        <taxon>Streptophyta</taxon>
        <taxon>Embryophyta</taxon>
        <taxon>Tracheophyta</taxon>
        <taxon>Spermatophyta</taxon>
        <taxon>Magnoliopsida</taxon>
        <taxon>eudicotyledons</taxon>
        <taxon>Gunneridae</taxon>
        <taxon>Pentapetalae</taxon>
        <taxon>rosids</taxon>
        <taxon>malvids</taxon>
        <taxon>Brassicales</taxon>
        <taxon>Brassicaceae</taxon>
        <taxon>Coluteocarpeae</taxon>
        <taxon>Microthlaspi</taxon>
    </lineage>
</organism>
<accession>A0A6D2IQT7</accession>
<sequence length="116" mass="13182">MGRKYPAKRPKPVLMTEHEGDVFVFCTPSYKSNRTRVFKLDLKQCGWQEKRDIGGLTLFASFPSSLLRAGLSAEERNRIYTSLTDGIHYSMKSSHLRQGSCVSSCIDWVEPPHNMA</sequence>
<keyword evidence="2" id="KW-1185">Reference proteome</keyword>
<reference evidence="1" key="1">
    <citation type="submission" date="2020-01" db="EMBL/GenBank/DDBJ databases">
        <authorList>
            <person name="Mishra B."/>
        </authorList>
    </citation>
    <scope>NUCLEOTIDE SEQUENCE [LARGE SCALE GENOMIC DNA]</scope>
</reference>
<gene>
    <name evidence="1" type="ORF">MERR_LOCUS17995</name>
</gene>
<protein>
    <submittedName>
        <fullName evidence="1">Uncharacterized protein</fullName>
    </submittedName>
</protein>
<evidence type="ECO:0000313" key="2">
    <source>
        <dbReference type="Proteomes" id="UP000467841"/>
    </source>
</evidence>
<comment type="caution">
    <text evidence="1">The sequence shown here is derived from an EMBL/GenBank/DDBJ whole genome shotgun (WGS) entry which is preliminary data.</text>
</comment>